<accession>A0ABW0EH43</accession>
<keyword evidence="2" id="KW-1185">Reference proteome</keyword>
<organism evidence="1 2">
    <name type="scientific">Actinokineospora guangxiensis</name>
    <dbReference type="NCBI Taxonomy" id="1490288"/>
    <lineage>
        <taxon>Bacteria</taxon>
        <taxon>Bacillati</taxon>
        <taxon>Actinomycetota</taxon>
        <taxon>Actinomycetes</taxon>
        <taxon>Pseudonocardiales</taxon>
        <taxon>Pseudonocardiaceae</taxon>
        <taxon>Actinokineospora</taxon>
    </lineage>
</organism>
<sequence>MSAYGEVLPGLLVCLALVAGVLACNTGNRVTTPLNACCSRTSSC</sequence>
<dbReference type="EMBL" id="JBHSKF010000001">
    <property type="protein sequence ID" value="MFC5285613.1"/>
    <property type="molecule type" value="Genomic_DNA"/>
</dbReference>
<dbReference type="Proteomes" id="UP001596157">
    <property type="component" value="Unassembled WGS sequence"/>
</dbReference>
<evidence type="ECO:0000313" key="1">
    <source>
        <dbReference type="EMBL" id="MFC5285613.1"/>
    </source>
</evidence>
<gene>
    <name evidence="1" type="ORF">ACFPM7_00990</name>
</gene>
<comment type="caution">
    <text evidence="1">The sequence shown here is derived from an EMBL/GenBank/DDBJ whole genome shotgun (WGS) entry which is preliminary data.</text>
</comment>
<dbReference type="RefSeq" id="WP_378242704.1">
    <property type="nucleotide sequence ID" value="NZ_JBHSKF010000001.1"/>
</dbReference>
<reference evidence="2" key="1">
    <citation type="journal article" date="2019" name="Int. J. Syst. Evol. Microbiol.">
        <title>The Global Catalogue of Microorganisms (GCM) 10K type strain sequencing project: providing services to taxonomists for standard genome sequencing and annotation.</title>
        <authorList>
            <consortium name="The Broad Institute Genomics Platform"/>
            <consortium name="The Broad Institute Genome Sequencing Center for Infectious Disease"/>
            <person name="Wu L."/>
            <person name="Ma J."/>
        </authorList>
    </citation>
    <scope>NUCLEOTIDE SEQUENCE [LARGE SCALE GENOMIC DNA]</scope>
    <source>
        <strain evidence="2">CCUG 59778</strain>
    </source>
</reference>
<evidence type="ECO:0000313" key="2">
    <source>
        <dbReference type="Proteomes" id="UP001596157"/>
    </source>
</evidence>
<proteinExistence type="predicted"/>
<name>A0ABW0EH43_9PSEU</name>
<protein>
    <submittedName>
        <fullName evidence="1">Uncharacterized protein</fullName>
    </submittedName>
</protein>